<reference evidence="1 2" key="1">
    <citation type="submission" date="2024-03" db="EMBL/GenBank/DDBJ databases">
        <title>Human intestinal bacterial collection.</title>
        <authorList>
            <person name="Pauvert C."/>
            <person name="Hitch T.C.A."/>
            <person name="Clavel T."/>
        </authorList>
    </citation>
    <scope>NUCLEOTIDE SEQUENCE [LARGE SCALE GENOMIC DNA]</scope>
    <source>
        <strain evidence="1 2">CLA-AA-H132</strain>
    </source>
</reference>
<dbReference type="Pfam" id="PF10050">
    <property type="entry name" value="DUF2284"/>
    <property type="match status" value="1"/>
</dbReference>
<organism evidence="1 2">
    <name type="scientific">Laedolimicola intestinihominis</name>
    <dbReference type="NCBI Taxonomy" id="3133166"/>
    <lineage>
        <taxon>Bacteria</taxon>
        <taxon>Bacillati</taxon>
        <taxon>Bacillota</taxon>
        <taxon>Clostridia</taxon>
        <taxon>Lachnospirales</taxon>
        <taxon>Lachnospiraceae</taxon>
        <taxon>Laedolimicola</taxon>
    </lineage>
</organism>
<proteinExistence type="predicted"/>
<accession>A0ABV1FJY9</accession>
<sequence length="181" mass="20648">MDALREKIEATLSAYPVCEYAFVKPKELPFRDEVRYICRTECPRYGTSWSCPPAVGTVEECRKRCLGYEDVLMFTTIAEGVDTEDMSAMLATRREHEEITRQIRDEMKAFCGEMQVLSTESCAICEKCAYPDAPCRHPDRMFPCIESYGILVTELAEKNGITFMSGSGLVTWFSLILYKRA</sequence>
<dbReference type="Proteomes" id="UP001438008">
    <property type="component" value="Unassembled WGS sequence"/>
</dbReference>
<evidence type="ECO:0000313" key="2">
    <source>
        <dbReference type="Proteomes" id="UP001438008"/>
    </source>
</evidence>
<dbReference type="EMBL" id="JBBMFE010000013">
    <property type="protein sequence ID" value="MEQ2473388.1"/>
    <property type="molecule type" value="Genomic_DNA"/>
</dbReference>
<name>A0ABV1FJY9_9FIRM</name>
<protein>
    <submittedName>
        <fullName evidence="1">DUF2284 domain-containing protein</fullName>
    </submittedName>
</protein>
<evidence type="ECO:0000313" key="1">
    <source>
        <dbReference type="EMBL" id="MEQ2473388.1"/>
    </source>
</evidence>
<comment type="caution">
    <text evidence="1">The sequence shown here is derived from an EMBL/GenBank/DDBJ whole genome shotgun (WGS) entry which is preliminary data.</text>
</comment>
<dbReference type="InterPro" id="IPR019271">
    <property type="entry name" value="DUF2284_metal-binding"/>
</dbReference>
<dbReference type="RefSeq" id="WP_349165083.1">
    <property type="nucleotide sequence ID" value="NZ_JBBMFE010000013.1"/>
</dbReference>
<gene>
    <name evidence="1" type="ORF">WMO29_12955</name>
</gene>
<keyword evidence="2" id="KW-1185">Reference proteome</keyword>